<reference evidence="8" key="1">
    <citation type="journal article" date="2015" name="Genome Announc.">
        <title>Genome sequence of the AIDS-associated pathogen Penicillium marneffei (ATCC18224) and its near taxonomic relative Talaromyces stipitatus (ATCC10500).</title>
        <authorList>
            <person name="Nierman W.C."/>
            <person name="Fedorova-Abrams N.D."/>
            <person name="Andrianopoulos A."/>
        </authorList>
    </citation>
    <scope>NUCLEOTIDE SEQUENCE [LARGE SCALE GENOMIC DNA]</scope>
    <source>
        <strain evidence="8">ATCC 10500 / CBS 375.48 / QM 6759 / NRRL 1006</strain>
    </source>
</reference>
<feature type="transmembrane region" description="Helical" evidence="6">
    <location>
        <begin position="201"/>
        <end position="224"/>
    </location>
</feature>
<gene>
    <name evidence="7" type="ORF">TSTA_123660</name>
</gene>
<feature type="region of interest" description="Disordered" evidence="5">
    <location>
        <begin position="470"/>
        <end position="496"/>
    </location>
</feature>
<evidence type="ECO:0000256" key="5">
    <source>
        <dbReference type="SAM" id="MobiDB-lite"/>
    </source>
</evidence>
<feature type="transmembrane region" description="Helical" evidence="6">
    <location>
        <begin position="245"/>
        <end position="265"/>
    </location>
</feature>
<proteinExistence type="predicted"/>
<name>B8MAD5_TALSN</name>
<dbReference type="InParanoid" id="B8MAD5"/>
<dbReference type="VEuPathDB" id="FungiDB:TSTA_123660"/>
<feature type="transmembrane region" description="Helical" evidence="6">
    <location>
        <begin position="271"/>
        <end position="292"/>
    </location>
</feature>
<evidence type="ECO:0000256" key="2">
    <source>
        <dbReference type="ARBA" id="ARBA00022692"/>
    </source>
</evidence>
<keyword evidence="8" id="KW-1185">Reference proteome</keyword>
<dbReference type="HOGENOM" id="CLU_000960_22_2_1"/>
<organism evidence="7 8">
    <name type="scientific">Talaromyces stipitatus (strain ATCC 10500 / CBS 375.48 / QM 6759 / NRRL 1006)</name>
    <name type="common">Penicillium stipitatum</name>
    <dbReference type="NCBI Taxonomy" id="441959"/>
    <lineage>
        <taxon>Eukaryota</taxon>
        <taxon>Fungi</taxon>
        <taxon>Dikarya</taxon>
        <taxon>Ascomycota</taxon>
        <taxon>Pezizomycotina</taxon>
        <taxon>Eurotiomycetes</taxon>
        <taxon>Eurotiomycetidae</taxon>
        <taxon>Eurotiales</taxon>
        <taxon>Trichocomaceae</taxon>
        <taxon>Talaromyces</taxon>
        <taxon>Talaromyces sect. Talaromyces</taxon>
    </lineage>
</organism>
<dbReference type="OrthoDB" id="440553at2759"/>
<evidence type="ECO:0000313" key="7">
    <source>
        <dbReference type="EMBL" id="EED18637.1"/>
    </source>
</evidence>
<dbReference type="Proteomes" id="UP000001745">
    <property type="component" value="Unassembled WGS sequence"/>
</dbReference>
<feature type="compositionally biased region" description="Acidic residues" evidence="5">
    <location>
        <begin position="473"/>
        <end position="482"/>
    </location>
</feature>
<feature type="transmembrane region" description="Helical" evidence="6">
    <location>
        <begin position="82"/>
        <end position="101"/>
    </location>
</feature>
<dbReference type="GO" id="GO:0005886">
    <property type="term" value="C:plasma membrane"/>
    <property type="evidence" value="ECO:0007669"/>
    <property type="project" value="TreeGrafter"/>
</dbReference>
<dbReference type="PANTHER" id="PTHR23501">
    <property type="entry name" value="MAJOR FACILITATOR SUPERFAMILY"/>
    <property type="match status" value="1"/>
</dbReference>
<dbReference type="InterPro" id="IPR036259">
    <property type="entry name" value="MFS_trans_sf"/>
</dbReference>
<dbReference type="PhylomeDB" id="B8MAD5"/>
<feature type="region of interest" description="Disordered" evidence="5">
    <location>
        <begin position="1"/>
        <end position="30"/>
    </location>
</feature>
<dbReference type="AlphaFoldDB" id="B8MAD5"/>
<dbReference type="EMBL" id="EQ962655">
    <property type="protein sequence ID" value="EED18637.1"/>
    <property type="molecule type" value="Genomic_DNA"/>
</dbReference>
<evidence type="ECO:0000256" key="6">
    <source>
        <dbReference type="SAM" id="Phobius"/>
    </source>
</evidence>
<evidence type="ECO:0000256" key="3">
    <source>
        <dbReference type="ARBA" id="ARBA00022989"/>
    </source>
</evidence>
<dbReference type="GeneID" id="8108277"/>
<sequence>MEKIRVPDQVPEPTVPNEEPSSSQQHDEPTKQRQYLYGWRLYLLQSSLYLGLILSIMDSSAVSTALVTIGDHFNDFMHIQKWATIAALAFITAFSIGCGCAQTIQQLIAFRALQGIGGAGGPVVGGIITTHSTWRWVFWFNIPISGTILLLLLLLCPNIKYQGRITWKQFDLFGCLIYLASCTLLITALQEGGSGSMNWNSAAFIACMILAGVIFASFALWIAYLSKGKHSTIPLFPARIVTHRIMLSTILVSTCVGFVFYSILIQLPERFQIMAGVSLLALSGPSAFGSFIGGTASVKRNNTFYTLLAGCSFIMLGTGIMHTINSGHSIPVKIYGLEVLMCFGFKMIFSTTIVLIKLHADQRDSASAQGLMSQARLLGGNISLAIATIVLNQNLISDLRGVVPADEIDSLRHSLLAMTLLTPEQAETVRRPFANAFVTQLDINMGITGLALICVLGTWQRHPTTFKEKIEEAENQNGEEDTESRGVNSGENSNQV</sequence>
<evidence type="ECO:0000313" key="8">
    <source>
        <dbReference type="Proteomes" id="UP000001745"/>
    </source>
</evidence>
<dbReference type="GO" id="GO:0022857">
    <property type="term" value="F:transmembrane transporter activity"/>
    <property type="evidence" value="ECO:0007669"/>
    <property type="project" value="InterPro"/>
</dbReference>
<feature type="transmembrane region" description="Helical" evidence="6">
    <location>
        <begin position="136"/>
        <end position="158"/>
    </location>
</feature>
<feature type="transmembrane region" description="Helical" evidence="6">
    <location>
        <begin position="377"/>
        <end position="396"/>
    </location>
</feature>
<feature type="transmembrane region" description="Helical" evidence="6">
    <location>
        <begin position="437"/>
        <end position="459"/>
    </location>
</feature>
<dbReference type="OMA" id="IVTHRIM"/>
<comment type="subcellular location">
    <subcellularLocation>
        <location evidence="1">Membrane</location>
        <topology evidence="1">Multi-pass membrane protein</topology>
    </subcellularLocation>
</comment>
<feature type="transmembrane region" description="Helical" evidence="6">
    <location>
        <begin position="304"/>
        <end position="322"/>
    </location>
</feature>
<feature type="transmembrane region" description="Helical" evidence="6">
    <location>
        <begin position="108"/>
        <end position="130"/>
    </location>
</feature>
<protein>
    <submittedName>
        <fullName evidence="7">Efflux pump antibiotic resistance protein, putative</fullName>
    </submittedName>
</protein>
<feature type="transmembrane region" description="Helical" evidence="6">
    <location>
        <begin position="170"/>
        <end position="189"/>
    </location>
</feature>
<dbReference type="RefSeq" id="XP_002482629.1">
    <property type="nucleotide sequence ID" value="XM_002482584.1"/>
</dbReference>
<dbReference type="InterPro" id="IPR011701">
    <property type="entry name" value="MFS"/>
</dbReference>
<dbReference type="eggNOG" id="KOG0254">
    <property type="taxonomic scope" value="Eukaryota"/>
</dbReference>
<evidence type="ECO:0000256" key="4">
    <source>
        <dbReference type="ARBA" id="ARBA00023136"/>
    </source>
</evidence>
<evidence type="ECO:0000256" key="1">
    <source>
        <dbReference type="ARBA" id="ARBA00004141"/>
    </source>
</evidence>
<feature type="transmembrane region" description="Helical" evidence="6">
    <location>
        <begin position="41"/>
        <end position="62"/>
    </location>
</feature>
<keyword evidence="2 6" id="KW-0812">Transmembrane</keyword>
<dbReference type="Gene3D" id="1.20.1250.20">
    <property type="entry name" value="MFS general substrate transporter like domains"/>
    <property type="match status" value="1"/>
</dbReference>
<dbReference type="PANTHER" id="PTHR23501:SF43">
    <property type="entry name" value="MULTIDRUG TRANSPORTER, PUTATIVE (AFU_ORTHOLOGUE AFUA_6G03040)-RELATED"/>
    <property type="match status" value="1"/>
</dbReference>
<feature type="compositionally biased region" description="Polar residues" evidence="5">
    <location>
        <begin position="485"/>
        <end position="496"/>
    </location>
</feature>
<accession>B8MAD5</accession>
<dbReference type="SUPFAM" id="SSF103473">
    <property type="entry name" value="MFS general substrate transporter"/>
    <property type="match status" value="1"/>
</dbReference>
<keyword evidence="3 6" id="KW-1133">Transmembrane helix</keyword>
<keyword evidence="4 6" id="KW-0472">Membrane</keyword>
<dbReference type="Pfam" id="PF07690">
    <property type="entry name" value="MFS_1"/>
    <property type="match status" value="1"/>
</dbReference>
<feature type="transmembrane region" description="Helical" evidence="6">
    <location>
        <begin position="334"/>
        <end position="356"/>
    </location>
</feature>